<dbReference type="AlphaFoldDB" id="A0A0A9BMD3"/>
<evidence type="ECO:0000313" key="2">
    <source>
        <dbReference type="EMBL" id="JAD62395.1"/>
    </source>
</evidence>
<sequence>MNSRARSNKTKRSEFDQTYSRYQMDFLLYIFLLFITFSPNPNFLLRHTVSMP</sequence>
<keyword evidence="1" id="KW-1133">Transmembrane helix</keyword>
<organism evidence="2">
    <name type="scientific">Arundo donax</name>
    <name type="common">Giant reed</name>
    <name type="synonym">Donax arundinaceus</name>
    <dbReference type="NCBI Taxonomy" id="35708"/>
    <lineage>
        <taxon>Eukaryota</taxon>
        <taxon>Viridiplantae</taxon>
        <taxon>Streptophyta</taxon>
        <taxon>Embryophyta</taxon>
        <taxon>Tracheophyta</taxon>
        <taxon>Spermatophyta</taxon>
        <taxon>Magnoliopsida</taxon>
        <taxon>Liliopsida</taxon>
        <taxon>Poales</taxon>
        <taxon>Poaceae</taxon>
        <taxon>PACMAD clade</taxon>
        <taxon>Arundinoideae</taxon>
        <taxon>Arundineae</taxon>
        <taxon>Arundo</taxon>
    </lineage>
</organism>
<reference evidence="2" key="2">
    <citation type="journal article" date="2015" name="Data Brief">
        <title>Shoot transcriptome of the giant reed, Arundo donax.</title>
        <authorList>
            <person name="Barrero R.A."/>
            <person name="Guerrero F.D."/>
            <person name="Moolhuijzen P."/>
            <person name="Goolsby J.A."/>
            <person name="Tidwell J."/>
            <person name="Bellgard S.E."/>
            <person name="Bellgard M.I."/>
        </authorList>
    </citation>
    <scope>NUCLEOTIDE SEQUENCE</scope>
    <source>
        <tissue evidence="2">Shoot tissue taken approximately 20 cm above the soil surface</tissue>
    </source>
</reference>
<keyword evidence="1" id="KW-0812">Transmembrane</keyword>
<keyword evidence="1" id="KW-0472">Membrane</keyword>
<proteinExistence type="predicted"/>
<reference evidence="2" key="1">
    <citation type="submission" date="2014-09" db="EMBL/GenBank/DDBJ databases">
        <authorList>
            <person name="Magalhaes I.L.F."/>
            <person name="Oliveira U."/>
            <person name="Santos F.R."/>
            <person name="Vidigal T.H.D.A."/>
            <person name="Brescovit A.D."/>
            <person name="Santos A.J."/>
        </authorList>
    </citation>
    <scope>NUCLEOTIDE SEQUENCE</scope>
    <source>
        <tissue evidence="2">Shoot tissue taken approximately 20 cm above the soil surface</tissue>
    </source>
</reference>
<accession>A0A0A9BMD3</accession>
<protein>
    <submittedName>
        <fullName evidence="2">Uncharacterized protein</fullName>
    </submittedName>
</protein>
<evidence type="ECO:0000256" key="1">
    <source>
        <dbReference type="SAM" id="Phobius"/>
    </source>
</evidence>
<name>A0A0A9BMD3_ARUDO</name>
<feature type="transmembrane region" description="Helical" evidence="1">
    <location>
        <begin position="26"/>
        <end position="45"/>
    </location>
</feature>
<dbReference type="EMBL" id="GBRH01235500">
    <property type="protein sequence ID" value="JAD62395.1"/>
    <property type="molecule type" value="Transcribed_RNA"/>
</dbReference>